<dbReference type="RefSeq" id="WP_338535965.1">
    <property type="nucleotide sequence ID" value="NZ_AP028654.1"/>
</dbReference>
<reference evidence="7 8" key="1">
    <citation type="submission" date="2023-08" db="EMBL/GenBank/DDBJ databases">
        <title>Helicovermis profunda gen. nov., sp. nov., a novel mesophilic, fermentative bacterium within the Bacillota from a deep-sea hydrothermal vent chimney.</title>
        <authorList>
            <person name="Miyazaki U."/>
            <person name="Mizutani D."/>
            <person name="Hashimoto Y."/>
            <person name="Tame A."/>
            <person name="Sawayama S."/>
            <person name="Miyazaki J."/>
            <person name="Takai K."/>
            <person name="Nakagawa S."/>
        </authorList>
    </citation>
    <scope>NUCLEOTIDE SEQUENCE [LARGE SCALE GENOMIC DNA]</scope>
    <source>
        <strain evidence="7 8">S502</strain>
    </source>
</reference>
<gene>
    <name evidence="7" type="ORF">HLPR_27050</name>
</gene>
<comment type="subcellular location">
    <subcellularLocation>
        <location evidence="1">Membrane</location>
        <topology evidence="1">Multi-pass membrane protein</topology>
    </subcellularLocation>
</comment>
<dbReference type="InterPro" id="IPR051533">
    <property type="entry name" value="WaaL-like"/>
</dbReference>
<feature type="transmembrane region" description="Helical" evidence="5">
    <location>
        <begin position="259"/>
        <end position="277"/>
    </location>
</feature>
<feature type="transmembrane region" description="Helical" evidence="5">
    <location>
        <begin position="236"/>
        <end position="253"/>
    </location>
</feature>
<evidence type="ECO:0000313" key="7">
    <source>
        <dbReference type="EMBL" id="BEP30374.1"/>
    </source>
</evidence>
<dbReference type="Proteomes" id="UP001321786">
    <property type="component" value="Chromosome"/>
</dbReference>
<organism evidence="7 8">
    <name type="scientific">Helicovermis profundi</name>
    <dbReference type="NCBI Taxonomy" id="3065157"/>
    <lineage>
        <taxon>Bacteria</taxon>
        <taxon>Bacillati</taxon>
        <taxon>Bacillota</taxon>
        <taxon>Clostridia</taxon>
        <taxon>Helicovermis</taxon>
    </lineage>
</organism>
<feature type="transmembrane region" description="Helical" evidence="5">
    <location>
        <begin position="282"/>
        <end position="301"/>
    </location>
</feature>
<evidence type="ECO:0000313" key="8">
    <source>
        <dbReference type="Proteomes" id="UP001321786"/>
    </source>
</evidence>
<evidence type="ECO:0000256" key="1">
    <source>
        <dbReference type="ARBA" id="ARBA00004141"/>
    </source>
</evidence>
<evidence type="ECO:0000256" key="3">
    <source>
        <dbReference type="ARBA" id="ARBA00022989"/>
    </source>
</evidence>
<evidence type="ECO:0000259" key="6">
    <source>
        <dbReference type="Pfam" id="PF04932"/>
    </source>
</evidence>
<feature type="transmembrane region" description="Helical" evidence="5">
    <location>
        <begin position="90"/>
        <end position="115"/>
    </location>
</feature>
<keyword evidence="8" id="KW-1185">Reference proteome</keyword>
<keyword evidence="4 5" id="KW-0472">Membrane</keyword>
<feature type="transmembrane region" description="Helical" evidence="5">
    <location>
        <begin position="50"/>
        <end position="70"/>
    </location>
</feature>
<feature type="transmembrane region" description="Helical" evidence="5">
    <location>
        <begin position="147"/>
        <end position="168"/>
    </location>
</feature>
<dbReference type="GO" id="GO:0016020">
    <property type="term" value="C:membrane"/>
    <property type="evidence" value="ECO:0007669"/>
    <property type="project" value="UniProtKB-SubCell"/>
</dbReference>
<evidence type="ECO:0000256" key="5">
    <source>
        <dbReference type="SAM" id="Phobius"/>
    </source>
</evidence>
<feature type="transmembrane region" description="Helical" evidence="5">
    <location>
        <begin position="9"/>
        <end position="30"/>
    </location>
</feature>
<protein>
    <recommendedName>
        <fullName evidence="6">O-antigen ligase-related domain-containing protein</fullName>
    </recommendedName>
</protein>
<feature type="domain" description="O-antigen ligase-related" evidence="6">
    <location>
        <begin position="427"/>
        <end position="514"/>
    </location>
</feature>
<keyword evidence="2 5" id="KW-0812">Transmembrane</keyword>
<sequence>MKKNKEAKWIYYIPIFTFLYSVLVIAVKKVTFDFTSVTWMEDKKIFIDLFAYYKAQLIIFSAILAIIIMLHKYIKGQITVKIDYKKYIPYFMFTFFIVLSYLMSEHKDIALYGFFDRYEGLLVYLSYIIMTLYIAYVLKNKKINISIIVRMLMVLTIILGVLGTLQYLGKDIFRMDWFKNYIVSFLGKNSKINFTMPKDRVYLTVYNPNYVGVVMAMLITLSLNVIILSKDKINKILALVSLPLALVTLVGSYSRAGMFAIVLGLIVIIIVNAKNIIKNKYVFVLAMLILIGSIVGINSHMNGFIENRFMSIFNVNKYSYTKLMDLKTNNDSIIVNYDGVSYKFLMQKHSPVGLVYEEGEKKVLPKFKNKTYYFDRDVVKNMNIAVGKYRNSYFWQFTIDGHKWNFTPTSEGIKYINGVGKLSSAEAALYWKPLKGYERLASGRGYIWSRSIPLIKNTIIKGYGPDTFALAFPQEDYVYKSKFLANTNMVVDKPHSMYLQYIINFGLLAFLSYLTLTGIILTNIFRKKEVDRYKKSVIITSVIVISVVMLTNDSTVSSGPLMWTLFAIGQSEV</sequence>
<feature type="transmembrane region" description="Helical" evidence="5">
    <location>
        <begin position="498"/>
        <end position="525"/>
    </location>
</feature>
<evidence type="ECO:0000256" key="4">
    <source>
        <dbReference type="ARBA" id="ARBA00023136"/>
    </source>
</evidence>
<dbReference type="PANTHER" id="PTHR37422">
    <property type="entry name" value="TEICHURONIC ACID BIOSYNTHESIS PROTEIN TUAE"/>
    <property type="match status" value="1"/>
</dbReference>
<feature type="transmembrane region" description="Helical" evidence="5">
    <location>
        <begin position="210"/>
        <end position="229"/>
    </location>
</feature>
<feature type="transmembrane region" description="Helical" evidence="5">
    <location>
        <begin position="121"/>
        <end position="138"/>
    </location>
</feature>
<accession>A0AAU9EQC3</accession>
<dbReference type="KEGG" id="hprf:HLPR_27050"/>
<dbReference type="InterPro" id="IPR007016">
    <property type="entry name" value="O-antigen_ligase-rel_domated"/>
</dbReference>
<feature type="transmembrane region" description="Helical" evidence="5">
    <location>
        <begin position="537"/>
        <end position="556"/>
    </location>
</feature>
<evidence type="ECO:0000256" key="2">
    <source>
        <dbReference type="ARBA" id="ARBA00022692"/>
    </source>
</evidence>
<dbReference type="PANTHER" id="PTHR37422:SF13">
    <property type="entry name" value="LIPOPOLYSACCHARIDE BIOSYNTHESIS PROTEIN PA4999-RELATED"/>
    <property type="match status" value="1"/>
</dbReference>
<name>A0AAU9EQC3_9FIRM</name>
<keyword evidence="3 5" id="KW-1133">Transmembrane helix</keyword>
<dbReference type="Pfam" id="PF04932">
    <property type="entry name" value="Wzy_C"/>
    <property type="match status" value="1"/>
</dbReference>
<dbReference type="EMBL" id="AP028654">
    <property type="protein sequence ID" value="BEP30374.1"/>
    <property type="molecule type" value="Genomic_DNA"/>
</dbReference>
<proteinExistence type="predicted"/>
<dbReference type="AlphaFoldDB" id="A0AAU9EQC3"/>